<keyword evidence="9" id="KW-1185">Reference proteome</keyword>
<feature type="transmembrane region" description="Helical" evidence="7">
    <location>
        <begin position="617"/>
        <end position="636"/>
    </location>
</feature>
<feature type="transmembrane region" description="Helical" evidence="7">
    <location>
        <begin position="549"/>
        <end position="570"/>
    </location>
</feature>
<dbReference type="Gene3D" id="3.80.10.10">
    <property type="entry name" value="Ribonuclease Inhibitor"/>
    <property type="match status" value="1"/>
</dbReference>
<gene>
    <name evidence="8" type="ORF">PHPALM_669</name>
</gene>
<evidence type="ECO:0000256" key="4">
    <source>
        <dbReference type="ARBA" id="ARBA00022692"/>
    </source>
</evidence>
<dbReference type="Pfam" id="PF03092">
    <property type="entry name" value="BT1"/>
    <property type="match status" value="2"/>
</dbReference>
<feature type="transmembrane region" description="Helical" evidence="7">
    <location>
        <begin position="665"/>
        <end position="687"/>
    </location>
</feature>
<feature type="transmembrane region" description="Helical" evidence="7">
    <location>
        <begin position="751"/>
        <end position="773"/>
    </location>
</feature>
<dbReference type="Gene3D" id="1.20.1250.20">
    <property type="entry name" value="MFS general substrate transporter like domains"/>
    <property type="match status" value="1"/>
</dbReference>
<keyword evidence="3" id="KW-0813">Transport</keyword>
<evidence type="ECO:0000256" key="3">
    <source>
        <dbReference type="ARBA" id="ARBA00022448"/>
    </source>
</evidence>
<accession>A0A2P4YU99</accession>
<feature type="transmembrane region" description="Helical" evidence="7">
    <location>
        <begin position="793"/>
        <end position="811"/>
    </location>
</feature>
<dbReference type="OrthoDB" id="64561at2759"/>
<evidence type="ECO:0008006" key="10">
    <source>
        <dbReference type="Google" id="ProtNLM"/>
    </source>
</evidence>
<dbReference type="InterPro" id="IPR006553">
    <property type="entry name" value="Leu-rich_rpt_Cys-con_subtyp"/>
</dbReference>
<feature type="transmembrane region" description="Helical" evidence="7">
    <location>
        <begin position="338"/>
        <end position="360"/>
    </location>
</feature>
<comment type="caution">
    <text evidence="8">The sequence shown here is derived from an EMBL/GenBank/DDBJ whole genome shotgun (WGS) entry which is preliminary data.</text>
</comment>
<protein>
    <recommendedName>
        <fullName evidence="10">Transmembrane protein</fullName>
    </recommendedName>
</protein>
<comment type="subcellular location">
    <subcellularLocation>
        <location evidence="1">Membrane</location>
        <topology evidence="1">Multi-pass membrane protein</topology>
    </subcellularLocation>
</comment>
<dbReference type="InterPro" id="IPR039309">
    <property type="entry name" value="BT1"/>
</dbReference>
<evidence type="ECO:0000256" key="1">
    <source>
        <dbReference type="ARBA" id="ARBA00004141"/>
    </source>
</evidence>
<proteinExistence type="inferred from homology"/>
<sequence length="1313" mass="146840">MLYDGGALRDGGEVDIWKRNYIGLVVQYAAVGMVYGTLPGAVYPFLFNYLNMEGTQVVSAAVLLNMPWSFKLFFGMITDCVPIMGYRRRPFMVIGWTVCFAMLLVMACMDAGPPYYPDEKYATMEKEELTPEIIATFNESAHHVGGKFVVLMMIAAIGYVSADVAADAMMVEVAQREPEATRGYTQTTIYMVRTAFVMISSILTGMAFNGKHYGGDFDFSLSFPQLMTVLSIYCLPVIPISWYYILEDPHPGVVFREYLDELWNLVQMRPMYQVIAYKFLAGIFENFSVTCTDPMQRYWAKVTPLNEKIMIIMGNGVFALTLYCTGKYGLQWNWRRMHAITIVSVTVMDFTVTMLTTWGIVRSQWFWLGVPVAEALPNGVAFVIATFVMVELAGEGNEGAVYGLVGSISNIAIPLASTLTKNVDSNFDVSNADIVEDSHHVRWEVTYVLIIRYTINLAGLLFLPLLPRQKAETQQLKQIVPILEEETMGTTPRKKIDLLAPAPSTTDFNYSLKDNEWFLDPKSPQLYEGGALRDGGEVNIWSRDYIGLIAQYATVGMIFGTLPGTVYPFLFNYLNMEGTQVVSATVLLNMPWSFKIFYGMITDCVPIWGYRRRPFMVIGWTITFLTLVAMSCMDAGDPYYPDNKYATMEKEELTPELIATFNEPAHHLMLILSVCCFPVIPLSWYCIKEDRHPGVIFRDYIAELWYLIQMRPMYQVIAYKYFAGIFENFTITCADPIQSYWAEATPLNQKVMAIMSNVTIISVTIMDFMVTMLTTWDVIRNQWFWLGVPVAEALPNGIAFVIATFVMVELAGEGNEGAVYGLVGSISNIAIPLASTLTKNVGSSFDVTNADIVEDTYHVRWEVTYVLIIRYSMNLAGLLFLPLLPRQKAETQQLKLNGGHSRILGIQQSSRDGVCYLQHTMPIELWDDQLVPFLTLNEAVAMAELSSYFYDVVHENVQLRAEASLVCTVQELLRVLSKWHNLRNVAFQPVGDILESGRLHESIHYNVNATGGLIVDLERNQPAHEPEPEPAQTNESYIDEDGELGLSGCSQIDGLHWLKGIHELDLSYCNFLEDVSFLSDSQHVDLSYCHAVTDLTPLTKCESVQLNVCRGVSDVSPLSHVRRVSLRNCPEVTNVSALGTVYELNLGGCVNVTNVSALGNVHELNLSGCINVTDVSALGKVHTLKLRKCSGIVDVSALGAVKDLDLTGCINVTDVHTIVTYRCEKLEDIQVLAKSAGYLTKVNLSGCSHISNISFVSGAREVDLRFCDALEDVTDVSMLTGVRVLDLRYNKNNIDALKTGVSKLRGRVPIIRF</sequence>
<dbReference type="Proteomes" id="UP000237271">
    <property type="component" value="Unassembled WGS sequence"/>
</dbReference>
<feature type="transmembrane region" description="Helical" evidence="7">
    <location>
        <begin position="445"/>
        <end position="466"/>
    </location>
</feature>
<evidence type="ECO:0000313" key="8">
    <source>
        <dbReference type="EMBL" id="POM81371.1"/>
    </source>
</evidence>
<dbReference type="InterPro" id="IPR032675">
    <property type="entry name" value="LRR_dom_sf"/>
</dbReference>
<evidence type="ECO:0000256" key="2">
    <source>
        <dbReference type="ARBA" id="ARBA00007015"/>
    </source>
</evidence>
<dbReference type="GO" id="GO:0016020">
    <property type="term" value="C:membrane"/>
    <property type="evidence" value="ECO:0007669"/>
    <property type="project" value="UniProtKB-SubCell"/>
</dbReference>
<feature type="transmembrane region" description="Helical" evidence="7">
    <location>
        <begin position="309"/>
        <end position="326"/>
    </location>
</feature>
<evidence type="ECO:0000256" key="7">
    <source>
        <dbReference type="SAM" id="Phobius"/>
    </source>
</evidence>
<keyword evidence="4 7" id="KW-0812">Transmembrane</keyword>
<feature type="transmembrane region" description="Helical" evidence="7">
    <location>
        <begin position="190"/>
        <end position="208"/>
    </location>
</feature>
<feature type="transmembrane region" description="Helical" evidence="7">
    <location>
        <begin position="366"/>
        <end position="388"/>
    </location>
</feature>
<feature type="transmembrane region" description="Helical" evidence="7">
    <location>
        <begin position="21"/>
        <end position="46"/>
    </location>
</feature>
<dbReference type="PANTHER" id="PTHR31585">
    <property type="entry name" value="FOLATE-BIOPTERIN TRANSPORTER 1, CHLOROPLASTIC"/>
    <property type="match status" value="1"/>
</dbReference>
<evidence type="ECO:0000313" key="9">
    <source>
        <dbReference type="Proteomes" id="UP000237271"/>
    </source>
</evidence>
<feature type="transmembrane region" description="Helical" evidence="7">
    <location>
        <begin position="148"/>
        <end position="169"/>
    </location>
</feature>
<feature type="transmembrane region" description="Helical" evidence="7">
    <location>
        <begin position="590"/>
        <end position="610"/>
    </location>
</feature>
<keyword evidence="5 7" id="KW-1133">Transmembrane helix</keyword>
<dbReference type="PANTHER" id="PTHR31585:SF53">
    <property type="entry name" value="TRANSMEMBRANE PROTEIN"/>
    <property type="match status" value="1"/>
</dbReference>
<comment type="similarity">
    <text evidence="2">Belongs to the major facilitator superfamily. Folate-biopterin transporter (TC 2.A.71) family.</text>
</comment>
<keyword evidence="6 7" id="KW-0472">Membrane</keyword>
<evidence type="ECO:0000256" key="6">
    <source>
        <dbReference type="ARBA" id="ARBA00023136"/>
    </source>
</evidence>
<dbReference type="SUPFAM" id="SSF103473">
    <property type="entry name" value="MFS general substrate transporter"/>
    <property type="match status" value="1"/>
</dbReference>
<feature type="transmembrane region" description="Helical" evidence="7">
    <location>
        <begin position="66"/>
        <end position="86"/>
    </location>
</feature>
<dbReference type="SUPFAM" id="SSF52047">
    <property type="entry name" value="RNI-like"/>
    <property type="match status" value="1"/>
</dbReference>
<dbReference type="EMBL" id="NCKW01000096">
    <property type="protein sequence ID" value="POM81371.1"/>
    <property type="molecule type" value="Genomic_DNA"/>
</dbReference>
<dbReference type="SMART" id="SM00367">
    <property type="entry name" value="LRR_CC"/>
    <property type="match status" value="4"/>
</dbReference>
<feature type="transmembrane region" description="Helical" evidence="7">
    <location>
        <begin position="228"/>
        <end position="246"/>
    </location>
</feature>
<name>A0A2P4YU99_9STRA</name>
<feature type="transmembrane region" description="Helical" evidence="7">
    <location>
        <begin position="271"/>
        <end position="289"/>
    </location>
</feature>
<organism evidence="8 9">
    <name type="scientific">Phytophthora palmivora</name>
    <dbReference type="NCBI Taxonomy" id="4796"/>
    <lineage>
        <taxon>Eukaryota</taxon>
        <taxon>Sar</taxon>
        <taxon>Stramenopiles</taxon>
        <taxon>Oomycota</taxon>
        <taxon>Peronosporomycetes</taxon>
        <taxon>Peronosporales</taxon>
        <taxon>Peronosporaceae</taxon>
        <taxon>Phytophthora</taxon>
    </lineage>
</organism>
<feature type="transmembrane region" description="Helical" evidence="7">
    <location>
        <begin position="400"/>
        <end position="419"/>
    </location>
</feature>
<evidence type="ECO:0000256" key="5">
    <source>
        <dbReference type="ARBA" id="ARBA00022989"/>
    </source>
</evidence>
<dbReference type="InterPro" id="IPR036259">
    <property type="entry name" value="MFS_trans_sf"/>
</dbReference>
<feature type="transmembrane region" description="Helical" evidence="7">
    <location>
        <begin position="93"/>
        <end position="116"/>
    </location>
</feature>
<reference evidence="8 9" key="1">
    <citation type="journal article" date="2017" name="Genome Biol. Evol.">
        <title>Phytophthora megakarya and P. palmivora, closely related causal agents of cacao black pod rot, underwent increases in genome sizes and gene numbers by different mechanisms.</title>
        <authorList>
            <person name="Ali S.S."/>
            <person name="Shao J."/>
            <person name="Lary D.J."/>
            <person name="Kronmiller B."/>
            <person name="Shen D."/>
            <person name="Strem M.D."/>
            <person name="Amoako-Attah I."/>
            <person name="Akrofi A.Y."/>
            <person name="Begoude B.A."/>
            <person name="Ten Hoopen G.M."/>
            <person name="Coulibaly K."/>
            <person name="Kebe B.I."/>
            <person name="Melnick R.L."/>
            <person name="Guiltinan M.J."/>
            <person name="Tyler B.M."/>
            <person name="Meinhardt L.W."/>
            <person name="Bailey B.A."/>
        </authorList>
    </citation>
    <scope>NUCLEOTIDE SEQUENCE [LARGE SCALE GENOMIC DNA]</scope>
    <source>
        <strain evidence="9">sbr112.9</strain>
    </source>
</reference>